<dbReference type="EMBL" id="CAJVPS010006678">
    <property type="protein sequence ID" value="CAG8627946.1"/>
    <property type="molecule type" value="Genomic_DNA"/>
</dbReference>
<proteinExistence type="predicted"/>
<organism evidence="1 2">
    <name type="scientific">Ambispora leptoticha</name>
    <dbReference type="NCBI Taxonomy" id="144679"/>
    <lineage>
        <taxon>Eukaryota</taxon>
        <taxon>Fungi</taxon>
        <taxon>Fungi incertae sedis</taxon>
        <taxon>Mucoromycota</taxon>
        <taxon>Glomeromycotina</taxon>
        <taxon>Glomeromycetes</taxon>
        <taxon>Archaeosporales</taxon>
        <taxon>Ambisporaceae</taxon>
        <taxon>Ambispora</taxon>
    </lineage>
</organism>
<evidence type="ECO:0000313" key="1">
    <source>
        <dbReference type="EMBL" id="CAG8627946.1"/>
    </source>
</evidence>
<evidence type="ECO:0000313" key="2">
    <source>
        <dbReference type="Proteomes" id="UP000789508"/>
    </source>
</evidence>
<protein>
    <submittedName>
        <fullName evidence="1">8819_t:CDS:1</fullName>
    </submittedName>
</protein>
<sequence length="88" mass="10265">MLFEHSFSEIQQILQRDCMSPDIESKTLKVQKTNSTLIPWYSVESFSIQINMYYTVALSYAINPVRDKPFKVDKLFVLGELFVLGQRV</sequence>
<accession>A0A9N9GUR6</accession>
<reference evidence="1" key="1">
    <citation type="submission" date="2021-06" db="EMBL/GenBank/DDBJ databases">
        <authorList>
            <person name="Kallberg Y."/>
            <person name="Tangrot J."/>
            <person name="Rosling A."/>
        </authorList>
    </citation>
    <scope>NUCLEOTIDE SEQUENCE</scope>
    <source>
        <strain evidence="1">FL130A</strain>
    </source>
</reference>
<gene>
    <name evidence="1" type="ORF">ALEPTO_LOCUS9242</name>
</gene>
<dbReference type="Proteomes" id="UP000789508">
    <property type="component" value="Unassembled WGS sequence"/>
</dbReference>
<keyword evidence="2" id="KW-1185">Reference proteome</keyword>
<feature type="non-terminal residue" evidence="1">
    <location>
        <position position="88"/>
    </location>
</feature>
<dbReference type="AlphaFoldDB" id="A0A9N9GUR6"/>
<comment type="caution">
    <text evidence="1">The sequence shown here is derived from an EMBL/GenBank/DDBJ whole genome shotgun (WGS) entry which is preliminary data.</text>
</comment>
<name>A0A9N9GUR6_9GLOM</name>